<dbReference type="Pfam" id="PF01408">
    <property type="entry name" value="GFO_IDH_MocA"/>
    <property type="match status" value="1"/>
</dbReference>
<evidence type="ECO:0000259" key="3">
    <source>
        <dbReference type="Pfam" id="PF22725"/>
    </source>
</evidence>
<dbReference type="Gene3D" id="3.30.360.10">
    <property type="entry name" value="Dihydrodipicolinate Reductase, domain 2"/>
    <property type="match status" value="1"/>
</dbReference>
<dbReference type="SUPFAM" id="SSF55347">
    <property type="entry name" value="Glyceraldehyde-3-phosphate dehydrogenase-like, C-terminal domain"/>
    <property type="match status" value="1"/>
</dbReference>
<dbReference type="InterPro" id="IPR036291">
    <property type="entry name" value="NAD(P)-bd_dom_sf"/>
</dbReference>
<evidence type="ECO:0000313" key="4">
    <source>
        <dbReference type="EMBL" id="TYP79607.1"/>
    </source>
</evidence>
<dbReference type="AlphaFoldDB" id="A0A5S5CL66"/>
<keyword evidence="5" id="KW-1185">Reference proteome</keyword>
<dbReference type="SUPFAM" id="SSF51735">
    <property type="entry name" value="NAD(P)-binding Rossmann-fold domains"/>
    <property type="match status" value="1"/>
</dbReference>
<keyword evidence="1" id="KW-0560">Oxidoreductase</keyword>
<reference evidence="4 5" key="1">
    <citation type="submission" date="2019-07" db="EMBL/GenBank/DDBJ databases">
        <title>Genomic Encyclopedia of Type Strains, Phase III (KMG-III): the genomes of soil and plant-associated and newly described type strains.</title>
        <authorList>
            <person name="Whitman W."/>
        </authorList>
    </citation>
    <scope>NUCLEOTIDE SEQUENCE [LARGE SCALE GENOMIC DNA]</scope>
    <source>
        <strain evidence="4 5">BL24</strain>
    </source>
</reference>
<proteinExistence type="predicted"/>
<organism evidence="4 5">
    <name type="scientific">Paenibacillus methanolicus</name>
    <dbReference type="NCBI Taxonomy" id="582686"/>
    <lineage>
        <taxon>Bacteria</taxon>
        <taxon>Bacillati</taxon>
        <taxon>Bacillota</taxon>
        <taxon>Bacilli</taxon>
        <taxon>Bacillales</taxon>
        <taxon>Paenibacillaceae</taxon>
        <taxon>Paenibacillus</taxon>
    </lineage>
</organism>
<dbReference type="PANTHER" id="PTHR43818">
    <property type="entry name" value="BCDNA.GH03377"/>
    <property type="match status" value="1"/>
</dbReference>
<dbReference type="GO" id="GO:0000166">
    <property type="term" value="F:nucleotide binding"/>
    <property type="evidence" value="ECO:0007669"/>
    <property type="project" value="InterPro"/>
</dbReference>
<protein>
    <submittedName>
        <fullName evidence="4">Putative dehydrogenase</fullName>
    </submittedName>
</protein>
<dbReference type="InterPro" id="IPR050463">
    <property type="entry name" value="Gfo/Idh/MocA_oxidrdct_glycsds"/>
</dbReference>
<dbReference type="PANTHER" id="PTHR43818:SF11">
    <property type="entry name" value="BCDNA.GH03377"/>
    <property type="match status" value="1"/>
</dbReference>
<gene>
    <name evidence="4" type="ORF">BCM02_101727</name>
</gene>
<dbReference type="Pfam" id="PF22725">
    <property type="entry name" value="GFO_IDH_MocA_C3"/>
    <property type="match status" value="1"/>
</dbReference>
<dbReference type="Proteomes" id="UP000323257">
    <property type="component" value="Unassembled WGS sequence"/>
</dbReference>
<dbReference type="EMBL" id="VNHS01000001">
    <property type="protein sequence ID" value="TYP79607.1"/>
    <property type="molecule type" value="Genomic_DNA"/>
</dbReference>
<accession>A0A5S5CL66</accession>
<name>A0A5S5CL66_9BACL</name>
<evidence type="ECO:0000313" key="5">
    <source>
        <dbReference type="Proteomes" id="UP000323257"/>
    </source>
</evidence>
<dbReference type="InterPro" id="IPR055170">
    <property type="entry name" value="GFO_IDH_MocA-like_dom"/>
</dbReference>
<comment type="caution">
    <text evidence="4">The sequence shown here is derived from an EMBL/GenBank/DDBJ whole genome shotgun (WGS) entry which is preliminary data.</text>
</comment>
<dbReference type="GO" id="GO:0016491">
    <property type="term" value="F:oxidoreductase activity"/>
    <property type="evidence" value="ECO:0007669"/>
    <property type="project" value="UniProtKB-KW"/>
</dbReference>
<dbReference type="Gene3D" id="3.40.50.720">
    <property type="entry name" value="NAD(P)-binding Rossmann-like Domain"/>
    <property type="match status" value="1"/>
</dbReference>
<dbReference type="InterPro" id="IPR000683">
    <property type="entry name" value="Gfo/Idh/MocA-like_OxRdtase_N"/>
</dbReference>
<dbReference type="RefSeq" id="WP_148927652.1">
    <property type="nucleotide sequence ID" value="NZ_VNHS01000001.1"/>
</dbReference>
<feature type="domain" description="Gfo/Idh/MocA-like oxidoreductase N-terminal" evidence="2">
    <location>
        <begin position="2"/>
        <end position="135"/>
    </location>
</feature>
<evidence type="ECO:0000259" key="2">
    <source>
        <dbReference type="Pfam" id="PF01408"/>
    </source>
</evidence>
<evidence type="ECO:0000256" key="1">
    <source>
        <dbReference type="ARBA" id="ARBA00023002"/>
    </source>
</evidence>
<sequence>MVKVGLIGFGFMGRMHFDNYNRLASEGFPVELKAICDIRIEELKNGKADGNIATAQDVYDLSTYQLYDDIETMLANEELDVIDITLPTPLHADLTCRMLERGYHVLCEKPIARTLAEGDRMAETAERTGKQLLIGQCLRFWPAYEYLKSCVEDRRYGAVKAGFFYRGSGAPQGWFLSGELSGGCLLDMHIHDTDMIHWLLGKPDRVSTIGRNVIPGSGHDIVSTQYAYPGGAVINAQADWTYAGEHGFIMGYRVNFDTCTIVFERGNVNVYPAGEPSFSPELAADDGYYRQIRYFLDVIEKGGTNTVSTAASAAGSLAIIEAEQQSADNGSAWVEVRAAVRG</sequence>
<feature type="domain" description="GFO/IDH/MocA-like oxidoreductase" evidence="3">
    <location>
        <begin position="146"/>
        <end position="267"/>
    </location>
</feature>
<dbReference type="OrthoDB" id="9815825at2"/>